<dbReference type="Pfam" id="PF00501">
    <property type="entry name" value="AMP-binding"/>
    <property type="match status" value="1"/>
</dbReference>
<feature type="transmembrane region" description="Helical" evidence="1">
    <location>
        <begin position="102"/>
        <end position="124"/>
    </location>
</feature>
<proteinExistence type="predicted"/>
<dbReference type="EMBL" id="MK072390">
    <property type="protein sequence ID" value="AYV83538.1"/>
    <property type="molecule type" value="Genomic_DNA"/>
</dbReference>
<gene>
    <name evidence="3" type="ORF">Hyperionvirus8_22</name>
</gene>
<dbReference type="Gene3D" id="3.40.50.12780">
    <property type="entry name" value="N-terminal domain of ligase-like"/>
    <property type="match status" value="1"/>
</dbReference>
<keyword evidence="1" id="KW-0472">Membrane</keyword>
<reference evidence="3" key="1">
    <citation type="submission" date="2018-10" db="EMBL/GenBank/DDBJ databases">
        <title>Hidden diversity of soil giant viruses.</title>
        <authorList>
            <person name="Schulz F."/>
            <person name="Alteio L."/>
            <person name="Goudeau D."/>
            <person name="Ryan E.M."/>
            <person name="Malmstrom R.R."/>
            <person name="Blanchard J."/>
            <person name="Woyke T."/>
        </authorList>
    </citation>
    <scope>NUCLEOTIDE SEQUENCE</scope>
    <source>
        <strain evidence="3">HYV1</strain>
    </source>
</reference>
<keyword evidence="1" id="KW-0812">Transmembrane</keyword>
<evidence type="ECO:0000256" key="1">
    <source>
        <dbReference type="SAM" id="Phobius"/>
    </source>
</evidence>
<organism evidence="3">
    <name type="scientific">Hyperionvirus sp</name>
    <dbReference type="NCBI Taxonomy" id="2487770"/>
    <lineage>
        <taxon>Viruses</taxon>
        <taxon>Varidnaviria</taxon>
        <taxon>Bamfordvirae</taxon>
        <taxon>Nucleocytoviricota</taxon>
        <taxon>Megaviricetes</taxon>
        <taxon>Imitervirales</taxon>
        <taxon>Mimiviridae</taxon>
        <taxon>Klosneuvirinae</taxon>
    </lineage>
</organism>
<keyword evidence="1" id="KW-1133">Transmembrane helix</keyword>
<dbReference type="InterPro" id="IPR042099">
    <property type="entry name" value="ANL_N_sf"/>
</dbReference>
<sequence>MDFGEEEDLFEWSLMEYIVILVILIILGCIIFKLCRSRNSLVVVEEELNLEGKTILEALRFVAKNYPDRVALVMKKNNGTWSEISYRDYFRNVRRFANGLKYWMGGGGVSVGILGCGGPAWFYAHLGCLLNLGVSKGVTEVSKGALGDIDVLVVGDFKIAPEDIPGNIKLILYYSPIEDDVIKKFSIPVVSFGAFMDSMDGVKIKKTRSVGEDDLVGEGVSHRDISVAVGSIVANLAGVIRRGERFLSCGPLDSIKGQILDIYLPIYNVGTVWFAGVQVLTSLIEVRPSIFMGSAAVLAAMREKIESSYIYSTLPRLMSNKILNTVGLNKCKLIVLTTEDTNIELKQFYNLLGLKLTEILV</sequence>
<evidence type="ECO:0000313" key="3">
    <source>
        <dbReference type="EMBL" id="AYV83538.1"/>
    </source>
</evidence>
<accession>A0A3G5A8H4</accession>
<name>A0A3G5A8H4_9VIRU</name>
<dbReference type="SUPFAM" id="SSF56801">
    <property type="entry name" value="Acetyl-CoA synthetase-like"/>
    <property type="match status" value="1"/>
</dbReference>
<evidence type="ECO:0000259" key="2">
    <source>
        <dbReference type="Pfam" id="PF00501"/>
    </source>
</evidence>
<feature type="transmembrane region" description="Helical" evidence="1">
    <location>
        <begin position="12"/>
        <end position="32"/>
    </location>
</feature>
<feature type="domain" description="AMP-dependent synthetase/ligase" evidence="2">
    <location>
        <begin position="62"/>
        <end position="129"/>
    </location>
</feature>
<dbReference type="InterPro" id="IPR000873">
    <property type="entry name" value="AMP-dep_synth/lig_dom"/>
</dbReference>
<protein>
    <submittedName>
        <fullName evidence="3">AMP-binding enzyme</fullName>
    </submittedName>
</protein>